<accession>A0ABS5EDU9</accession>
<dbReference type="Gene3D" id="3.40.190.150">
    <property type="entry name" value="Bordetella uptake gene, domain 1"/>
    <property type="match status" value="1"/>
</dbReference>
<organism evidence="3 4">
    <name type="scientific">Neoroseomonas terrae</name>
    <dbReference type="NCBI Taxonomy" id="424799"/>
    <lineage>
        <taxon>Bacteria</taxon>
        <taxon>Pseudomonadati</taxon>
        <taxon>Pseudomonadota</taxon>
        <taxon>Alphaproteobacteria</taxon>
        <taxon>Acetobacterales</taxon>
        <taxon>Acetobacteraceae</taxon>
        <taxon>Neoroseomonas</taxon>
    </lineage>
</organism>
<dbReference type="PANTHER" id="PTHR42928:SF5">
    <property type="entry name" value="BLR1237 PROTEIN"/>
    <property type="match status" value="1"/>
</dbReference>
<dbReference type="SUPFAM" id="SSF53850">
    <property type="entry name" value="Periplasmic binding protein-like II"/>
    <property type="match status" value="1"/>
</dbReference>
<dbReference type="Gene3D" id="3.40.190.10">
    <property type="entry name" value="Periplasmic binding protein-like II"/>
    <property type="match status" value="1"/>
</dbReference>
<dbReference type="EMBL" id="JAAEDI010000005">
    <property type="protein sequence ID" value="MBR0649198.1"/>
    <property type="molecule type" value="Genomic_DNA"/>
</dbReference>
<comment type="similarity">
    <text evidence="1">Belongs to the UPF0065 (bug) family.</text>
</comment>
<name>A0ABS5EDU9_9PROT</name>
<dbReference type="RefSeq" id="WP_211866951.1">
    <property type="nucleotide sequence ID" value="NZ_JAAEDI010000005.1"/>
</dbReference>
<dbReference type="InterPro" id="IPR005064">
    <property type="entry name" value="BUG"/>
</dbReference>
<evidence type="ECO:0000313" key="3">
    <source>
        <dbReference type="EMBL" id="MBR0649198.1"/>
    </source>
</evidence>
<dbReference type="Proteomes" id="UP000698752">
    <property type="component" value="Unassembled WGS sequence"/>
</dbReference>
<feature type="signal peptide" evidence="2">
    <location>
        <begin position="1"/>
        <end position="20"/>
    </location>
</feature>
<keyword evidence="2" id="KW-0732">Signal</keyword>
<dbReference type="PIRSF" id="PIRSF017082">
    <property type="entry name" value="YflP"/>
    <property type="match status" value="1"/>
</dbReference>
<protein>
    <submittedName>
        <fullName evidence="3">Tripartite tricarboxylate transporter substrate binding protein</fullName>
    </submittedName>
</protein>
<evidence type="ECO:0000313" key="4">
    <source>
        <dbReference type="Proteomes" id="UP000698752"/>
    </source>
</evidence>
<sequence length="320" mass="33274">MDRRTLLAAAGVLAAGPASAQAWRPPRPMKIMVPLAPGGTADTIARIIADPTAAILGQPVLVENRPGGSGAVAAIAVARGPADGLTLLYCSPSIQILNPLMMRNIPYDAMADFTPVIALMRAPKILVVRPDFPARSVEDIIALAKSRPGGLSYASAGIGSSAHLAGALFAQLAGIELLHIPYRGTAPGVQDLMGGRVDMILDTAAALLPLVREGRLRALAVSTAEPARAAPELPPIARTLPGFDDASFNYLIAPTRTPPEAIAAINAAINEVLAQPATRERFEALGAEPVGGTPEQLAAAVQSEIDRWRAVITAQRITIE</sequence>
<dbReference type="PANTHER" id="PTHR42928">
    <property type="entry name" value="TRICARBOXYLATE-BINDING PROTEIN"/>
    <property type="match status" value="1"/>
</dbReference>
<proteinExistence type="inferred from homology"/>
<keyword evidence="4" id="KW-1185">Reference proteome</keyword>
<gene>
    <name evidence="3" type="ORF">GXW78_05955</name>
</gene>
<comment type="caution">
    <text evidence="3">The sequence shown here is derived from an EMBL/GenBank/DDBJ whole genome shotgun (WGS) entry which is preliminary data.</text>
</comment>
<evidence type="ECO:0000256" key="1">
    <source>
        <dbReference type="ARBA" id="ARBA00006987"/>
    </source>
</evidence>
<dbReference type="Pfam" id="PF03401">
    <property type="entry name" value="TctC"/>
    <property type="match status" value="1"/>
</dbReference>
<evidence type="ECO:0000256" key="2">
    <source>
        <dbReference type="SAM" id="SignalP"/>
    </source>
</evidence>
<reference evidence="4" key="1">
    <citation type="journal article" date="2021" name="Syst. Appl. Microbiol.">
        <title>Roseomonas hellenica sp. nov., isolated from roots of wild-growing Alkanna tinctoria.</title>
        <authorList>
            <person name="Rat A."/>
            <person name="Naranjo H.D."/>
            <person name="Lebbe L."/>
            <person name="Cnockaert M."/>
            <person name="Krigas N."/>
            <person name="Grigoriadou K."/>
            <person name="Maloupa E."/>
            <person name="Willems A."/>
        </authorList>
    </citation>
    <scope>NUCLEOTIDE SEQUENCE [LARGE SCALE GENOMIC DNA]</scope>
    <source>
        <strain evidence="4">LMG 31159</strain>
    </source>
</reference>
<dbReference type="InterPro" id="IPR042100">
    <property type="entry name" value="Bug_dom1"/>
</dbReference>
<feature type="chain" id="PRO_5046543988" evidence="2">
    <location>
        <begin position="21"/>
        <end position="320"/>
    </location>
</feature>